<sequence length="113" mass="13075">MPVSLCNEDVVREEREREGIILETTLLLFPFALETGFIFKCQHPLMTVSDRHQPVAVNNLLQRVCRLICHWLSIRREDGNDTRWQIESSASKEEDIVSTGRFFVIEIGDRGSE</sequence>
<dbReference type="EMBL" id="BPLR01011243">
    <property type="protein sequence ID" value="GIY45213.1"/>
    <property type="molecule type" value="Genomic_DNA"/>
</dbReference>
<name>A0AAV4TMN3_CAEEX</name>
<comment type="caution">
    <text evidence="1">The sequence shown here is derived from an EMBL/GenBank/DDBJ whole genome shotgun (WGS) entry which is preliminary data.</text>
</comment>
<proteinExistence type="predicted"/>
<keyword evidence="2" id="KW-1185">Reference proteome</keyword>
<reference evidence="1 2" key="1">
    <citation type="submission" date="2021-06" db="EMBL/GenBank/DDBJ databases">
        <title>Caerostris extrusa draft genome.</title>
        <authorList>
            <person name="Kono N."/>
            <person name="Arakawa K."/>
        </authorList>
    </citation>
    <scope>NUCLEOTIDE SEQUENCE [LARGE SCALE GENOMIC DNA]</scope>
</reference>
<dbReference type="Proteomes" id="UP001054945">
    <property type="component" value="Unassembled WGS sequence"/>
</dbReference>
<organism evidence="1 2">
    <name type="scientific">Caerostris extrusa</name>
    <name type="common">Bark spider</name>
    <name type="synonym">Caerostris bankana</name>
    <dbReference type="NCBI Taxonomy" id="172846"/>
    <lineage>
        <taxon>Eukaryota</taxon>
        <taxon>Metazoa</taxon>
        <taxon>Ecdysozoa</taxon>
        <taxon>Arthropoda</taxon>
        <taxon>Chelicerata</taxon>
        <taxon>Arachnida</taxon>
        <taxon>Araneae</taxon>
        <taxon>Araneomorphae</taxon>
        <taxon>Entelegynae</taxon>
        <taxon>Araneoidea</taxon>
        <taxon>Araneidae</taxon>
        <taxon>Caerostris</taxon>
    </lineage>
</organism>
<gene>
    <name evidence="1" type="ORF">CEXT_498651</name>
</gene>
<evidence type="ECO:0000313" key="2">
    <source>
        <dbReference type="Proteomes" id="UP001054945"/>
    </source>
</evidence>
<dbReference type="AlphaFoldDB" id="A0AAV4TMN3"/>
<accession>A0AAV4TMN3</accession>
<evidence type="ECO:0000313" key="1">
    <source>
        <dbReference type="EMBL" id="GIY45213.1"/>
    </source>
</evidence>
<protein>
    <submittedName>
        <fullName evidence="1">Uncharacterized protein</fullName>
    </submittedName>
</protein>